<gene>
    <name evidence="3" type="ORF">HLH29_12155</name>
</gene>
<feature type="compositionally biased region" description="Polar residues" evidence="1">
    <location>
        <begin position="292"/>
        <end position="305"/>
    </location>
</feature>
<feature type="region of interest" description="Disordered" evidence="1">
    <location>
        <begin position="292"/>
        <end position="326"/>
    </location>
</feature>
<feature type="region of interest" description="Disordered" evidence="1">
    <location>
        <begin position="551"/>
        <end position="573"/>
    </location>
</feature>
<evidence type="ECO:0000259" key="2">
    <source>
        <dbReference type="Pfam" id="PF03432"/>
    </source>
</evidence>
<name>A0A7W4JEU9_9PROT</name>
<dbReference type="InterPro" id="IPR005094">
    <property type="entry name" value="Endonuclease_MobA/VirD2"/>
</dbReference>
<sequence>MIIEIVPTRATCDAVRNLTRHLLDKPWDNDDISTIMGSRDDVMDCLSDAERFNRKSCMQQFILTSKEDITSQQVKRTVQALMSEFGFMESDIALAVRHQKARYDAAGCDRHWHLLVRNVNPESGKTMKMSHSFARGEKVARTLESEFGFQLVNGKHNRAVLNAVDDDLRERLAGLADMPEPTAAYTKSQHQRAKRSGISMPEIRAFMRSAWTESNGSWSSFKEAVGNRGFHMCCGTRKPDVVVLADSEGNVIGSVTRLTGIKVADIKNAMNFDKVPPTPAAHVDIANGAQITQGAKQPSQASSAAISRPVGHQVHRGQHKQHETHRIPDTGVNLRVKGMSKEQIQAIEVKEALEEQQRKAVATEIAMWESIASSWNKPSGWADIYSVMQRRIWPDSKVQPWPIPQHRDKYDVAQSMVSIMKPAWATYQSSRKSLRPSVRRGGSDELLAAMKRCRWNHPTIGICLDDVISHNDIGYTCGIAASKLVAARKREREAWSRAPENRGRLADLEVMEQMAKDIHSRRDRERLARFLSEPRRAITDHRAAQAAVIVAPPPPPTQASHRVRRIGPSMPSL</sequence>
<dbReference type="EMBL" id="JABEQL010000015">
    <property type="protein sequence ID" value="MBB2179916.1"/>
    <property type="molecule type" value="Genomic_DNA"/>
</dbReference>
<dbReference type="Pfam" id="PF03432">
    <property type="entry name" value="Relaxase"/>
    <property type="match status" value="1"/>
</dbReference>
<dbReference type="AlphaFoldDB" id="A0A7W4JEU9"/>
<dbReference type="RefSeq" id="WP_182967141.1">
    <property type="nucleotide sequence ID" value="NZ_BAABGC010000073.1"/>
</dbReference>
<accession>A0A7W4JEU9</accession>
<evidence type="ECO:0000313" key="4">
    <source>
        <dbReference type="Proteomes" id="UP000525623"/>
    </source>
</evidence>
<keyword evidence="4" id="KW-1185">Reference proteome</keyword>
<evidence type="ECO:0000313" key="3">
    <source>
        <dbReference type="EMBL" id="MBB2179916.1"/>
    </source>
</evidence>
<evidence type="ECO:0000256" key="1">
    <source>
        <dbReference type="SAM" id="MobiDB-lite"/>
    </source>
</evidence>
<proteinExistence type="predicted"/>
<reference evidence="3 4" key="1">
    <citation type="submission" date="2020-04" db="EMBL/GenBank/DDBJ databases">
        <title>Description of novel Gluconacetobacter.</title>
        <authorList>
            <person name="Sombolestani A."/>
        </authorList>
    </citation>
    <scope>NUCLEOTIDE SEQUENCE [LARGE SCALE GENOMIC DNA]</scope>
    <source>
        <strain evidence="3 4">LMG 27725</strain>
    </source>
</reference>
<feature type="domain" description="MobA/VirD2-like nuclease" evidence="2">
    <location>
        <begin position="55"/>
        <end position="148"/>
    </location>
</feature>
<protein>
    <recommendedName>
        <fullName evidence="2">MobA/VirD2-like nuclease domain-containing protein</fullName>
    </recommendedName>
</protein>
<comment type="caution">
    <text evidence="3">The sequence shown here is derived from an EMBL/GenBank/DDBJ whole genome shotgun (WGS) entry which is preliminary data.</text>
</comment>
<organism evidence="3 4">
    <name type="scientific">Gluconacetobacter tumulicola</name>
    <dbReference type="NCBI Taxonomy" id="1017177"/>
    <lineage>
        <taxon>Bacteria</taxon>
        <taxon>Pseudomonadati</taxon>
        <taxon>Pseudomonadota</taxon>
        <taxon>Alphaproteobacteria</taxon>
        <taxon>Acetobacterales</taxon>
        <taxon>Acetobacteraceae</taxon>
        <taxon>Gluconacetobacter</taxon>
    </lineage>
</organism>
<dbReference type="Proteomes" id="UP000525623">
    <property type="component" value="Unassembled WGS sequence"/>
</dbReference>